<evidence type="ECO:0000259" key="11">
    <source>
        <dbReference type="Pfam" id="PF05000"/>
    </source>
</evidence>
<feature type="binding site" evidence="8">
    <location>
        <position position="346"/>
    </location>
    <ligand>
        <name>Zn(2+)</name>
        <dbReference type="ChEBI" id="CHEBI:29105"/>
    </ligand>
</feature>
<feature type="binding site" evidence="8">
    <location>
        <position position="356"/>
    </location>
    <ligand>
        <name>Zn(2+)</name>
        <dbReference type="ChEBI" id="CHEBI:29105"/>
    </ligand>
</feature>
<dbReference type="GO" id="GO:0006351">
    <property type="term" value="P:DNA-templated transcription"/>
    <property type="evidence" value="ECO:0007669"/>
    <property type="project" value="UniProtKB-UniRule"/>
</dbReference>
<dbReference type="InterPro" id="IPR042102">
    <property type="entry name" value="RNA_pol_Rpb1_3_sf"/>
</dbReference>
<evidence type="ECO:0000256" key="7">
    <source>
        <dbReference type="ARBA" id="ARBA00023163"/>
    </source>
</evidence>
<evidence type="ECO:0000259" key="10">
    <source>
        <dbReference type="Pfam" id="PF04998"/>
    </source>
</evidence>
<evidence type="ECO:0000256" key="6">
    <source>
        <dbReference type="ARBA" id="ARBA00022833"/>
    </source>
</evidence>
<comment type="similarity">
    <text evidence="8">Belongs to the RNA polymerase beta' chain family. RpoC2 subfamily.</text>
</comment>
<dbReference type="InterPro" id="IPR007083">
    <property type="entry name" value="RNA_pol_Rpb1_4"/>
</dbReference>
<feature type="domain" description="RNA polymerase Rpb1" evidence="10">
    <location>
        <begin position="235"/>
        <end position="1479"/>
    </location>
</feature>
<dbReference type="InterPro" id="IPR007081">
    <property type="entry name" value="RNA_pol_Rpb1_5"/>
</dbReference>
<reference evidence="12" key="1">
    <citation type="journal article" date="2020" name="Mitochondrial DNA Part B Resour">
        <title>The complete chloroplast genome sequence of Chlorella vulgaris and phylogenetic analysis.</title>
        <authorList>
            <person name="Wen Y."/>
            <person name="Wan D."/>
        </authorList>
    </citation>
    <scope>NUCLEOTIDE SEQUENCE</scope>
</reference>
<comment type="subcellular location">
    <subcellularLocation>
        <location evidence="8">Plastid</location>
        <location evidence="8">Chloroplast</location>
    </subcellularLocation>
</comment>
<comment type="function">
    <text evidence="8">DNA-dependent RNA polymerase catalyzes the transcription of DNA into RNA using the four ribonucleoside triphosphates as substrates.</text>
</comment>
<dbReference type="HAMAP" id="MF_01324">
    <property type="entry name" value="RNApol_bact_RpoC2"/>
    <property type="match status" value="1"/>
</dbReference>
<dbReference type="GO" id="GO:0000428">
    <property type="term" value="C:DNA-directed RNA polymerase complex"/>
    <property type="evidence" value="ECO:0007669"/>
    <property type="project" value="UniProtKB-KW"/>
</dbReference>
<organism evidence="12">
    <name type="scientific">Chlorella vulgaris</name>
    <name type="common">Green alga</name>
    <dbReference type="NCBI Taxonomy" id="3077"/>
    <lineage>
        <taxon>Eukaryota</taxon>
        <taxon>Viridiplantae</taxon>
        <taxon>Chlorophyta</taxon>
        <taxon>core chlorophytes</taxon>
        <taxon>Trebouxiophyceae</taxon>
        <taxon>Chlorellales</taxon>
        <taxon>Chlorellaceae</taxon>
        <taxon>Chlorella clade</taxon>
        <taxon>Chlorella</taxon>
    </lineage>
</organism>
<evidence type="ECO:0000256" key="2">
    <source>
        <dbReference type="ARBA" id="ARBA00022640"/>
    </source>
</evidence>
<keyword evidence="12" id="KW-0150">Chloroplast</keyword>
<dbReference type="PANTHER" id="PTHR19376:SF68">
    <property type="entry name" value="DNA-DIRECTED RNA POLYMERASE SUBUNIT BETA"/>
    <property type="match status" value="1"/>
</dbReference>
<accession>A0A898NQG5</accession>
<feature type="domain" description="RNA polymerase Rpb1" evidence="11">
    <location>
        <begin position="155"/>
        <end position="231"/>
    </location>
</feature>
<keyword evidence="6 8" id="KW-0862">Zinc</keyword>
<protein>
    <recommendedName>
        <fullName evidence="8">DNA-directed RNA polymerase subunit beta''</fullName>
        <ecNumber evidence="8">2.7.7.6</ecNumber>
    </recommendedName>
    <alternativeName>
        <fullName evidence="8">PEP</fullName>
    </alternativeName>
    <alternativeName>
        <fullName evidence="8">Plastid-encoded RNA polymerase subunit beta''</fullName>
        <shortName evidence="8">RNA polymerase subunit beta''</shortName>
    </alternativeName>
</protein>
<keyword evidence="7 8" id="KW-0804">Transcription</keyword>
<reference evidence="12" key="2">
    <citation type="submission" date="2020-06" db="EMBL/GenBank/DDBJ databases">
        <authorList>
            <person name="Hou Z."/>
        </authorList>
    </citation>
    <scope>NUCLEOTIDE SEQUENCE</scope>
</reference>
<name>A0A898NQG5_CHLVU</name>
<evidence type="ECO:0000313" key="13">
    <source>
        <dbReference type="EMBL" id="QSV10902.1"/>
    </source>
</evidence>
<dbReference type="GO" id="GO:0009507">
    <property type="term" value="C:chloroplast"/>
    <property type="evidence" value="ECO:0007669"/>
    <property type="project" value="UniProtKB-SubCell"/>
</dbReference>
<feature type="region of interest" description="Disordered" evidence="9">
    <location>
        <begin position="1"/>
        <end position="26"/>
    </location>
</feature>
<dbReference type="Pfam" id="PF04998">
    <property type="entry name" value="RNA_pol_Rpb1_5"/>
    <property type="match status" value="1"/>
</dbReference>
<keyword evidence="5 8" id="KW-0479">Metal-binding</keyword>
<dbReference type="InterPro" id="IPR045867">
    <property type="entry name" value="DNA-dir_RpoC_beta_prime"/>
</dbReference>
<dbReference type="Pfam" id="PF05000">
    <property type="entry name" value="RNA_pol_Rpb1_4"/>
    <property type="match status" value="1"/>
</dbReference>
<evidence type="ECO:0000256" key="9">
    <source>
        <dbReference type="SAM" id="MobiDB-lite"/>
    </source>
</evidence>
<dbReference type="CDD" id="cd02655">
    <property type="entry name" value="RNAP_beta'_C"/>
    <property type="match status" value="1"/>
</dbReference>
<evidence type="ECO:0000256" key="8">
    <source>
        <dbReference type="HAMAP-Rule" id="MF_01324"/>
    </source>
</evidence>
<dbReference type="EMBL" id="MT577052">
    <property type="protein sequence ID" value="QSJ54234.1"/>
    <property type="molecule type" value="Genomic_DNA"/>
</dbReference>
<proteinExistence type="inferred from homology"/>
<reference evidence="13" key="3">
    <citation type="journal article" date="2021" name="Mitochondrial DNA Part B Resour">
        <title>The chloroplast genome of a unicellular green alga strain isolated from the rubber processing wastewater.</title>
        <authorList>
            <person name="Han B."/>
            <person name="Mu Y."/>
            <person name="Tan D."/>
            <person name="Ma S."/>
            <person name="Fu L."/>
            <person name="Sun X."/>
            <person name="Zhang J."/>
        </authorList>
    </citation>
    <scope>NUCLEOTIDE SEQUENCE</scope>
</reference>
<evidence type="ECO:0000256" key="4">
    <source>
        <dbReference type="ARBA" id="ARBA00022695"/>
    </source>
</evidence>
<dbReference type="PANTHER" id="PTHR19376">
    <property type="entry name" value="DNA-DIRECTED RNA POLYMERASE"/>
    <property type="match status" value="1"/>
</dbReference>
<dbReference type="EMBL" id="MT920676">
    <property type="protein sequence ID" value="QSV10902.1"/>
    <property type="molecule type" value="Genomic_DNA"/>
</dbReference>
<dbReference type="Gene3D" id="1.10.150.390">
    <property type="match status" value="1"/>
</dbReference>
<comment type="subunit">
    <text evidence="8">In plastids the minimal PEP RNA polymerase catalytic core is composed of four subunits: alpha, beta, beta', and beta''. When a (nuclear-encoded) sigma factor is associated with the core the holoenzyme is formed, which can initiate transcription.</text>
</comment>
<comment type="cofactor">
    <cofactor evidence="8">
        <name>Zn(2+)</name>
        <dbReference type="ChEBI" id="CHEBI:29105"/>
    </cofactor>
    <text evidence="8">Binds 1 Zn(2+) ion per subunit.</text>
</comment>
<comment type="catalytic activity">
    <reaction evidence="8">
        <text>RNA(n) + a ribonucleoside 5'-triphosphate = RNA(n+1) + diphosphate</text>
        <dbReference type="Rhea" id="RHEA:21248"/>
        <dbReference type="Rhea" id="RHEA-COMP:14527"/>
        <dbReference type="Rhea" id="RHEA-COMP:17342"/>
        <dbReference type="ChEBI" id="CHEBI:33019"/>
        <dbReference type="ChEBI" id="CHEBI:61557"/>
        <dbReference type="ChEBI" id="CHEBI:140395"/>
        <dbReference type="EC" id="2.7.7.6"/>
    </reaction>
</comment>
<dbReference type="InterPro" id="IPR012756">
    <property type="entry name" value="DNA-dir_RpoC2_beta_pp"/>
</dbReference>
<keyword evidence="3 8" id="KW-0808">Transferase</keyword>
<dbReference type="NCBIfam" id="TIGR02388">
    <property type="entry name" value="rpoC2_cyan"/>
    <property type="match status" value="1"/>
</dbReference>
<dbReference type="InterPro" id="IPR038120">
    <property type="entry name" value="Rpb1_funnel_sf"/>
</dbReference>
<feature type="binding site" evidence="8">
    <location>
        <position position="353"/>
    </location>
    <ligand>
        <name>Zn(2+)</name>
        <dbReference type="ChEBI" id="CHEBI:29105"/>
    </ligand>
</feature>
<evidence type="ECO:0000313" key="12">
    <source>
        <dbReference type="EMBL" id="QSJ54234.1"/>
    </source>
</evidence>
<geneLocation type="chloroplast" evidence="12"/>
<evidence type="ECO:0000256" key="1">
    <source>
        <dbReference type="ARBA" id="ARBA00022478"/>
    </source>
</evidence>
<evidence type="ECO:0000256" key="5">
    <source>
        <dbReference type="ARBA" id="ARBA00022723"/>
    </source>
</evidence>
<gene>
    <name evidence="8 12" type="primary">rpoC2</name>
</gene>
<dbReference type="SUPFAM" id="SSF64484">
    <property type="entry name" value="beta and beta-prime subunits of DNA dependent RNA-polymerase"/>
    <property type="match status" value="1"/>
</dbReference>
<dbReference type="GO" id="GO:0003677">
    <property type="term" value="F:DNA binding"/>
    <property type="evidence" value="ECO:0007669"/>
    <property type="project" value="UniProtKB-UniRule"/>
</dbReference>
<dbReference type="Gene3D" id="1.10.274.100">
    <property type="entry name" value="RNA polymerase Rpb1, domain 3"/>
    <property type="match status" value="1"/>
</dbReference>
<dbReference type="Gene3D" id="1.10.132.30">
    <property type="match status" value="1"/>
</dbReference>
<dbReference type="EC" id="2.7.7.6" evidence="8"/>
<dbReference type="GO" id="GO:0008270">
    <property type="term" value="F:zinc ion binding"/>
    <property type="evidence" value="ECO:0007669"/>
    <property type="project" value="UniProtKB-UniRule"/>
</dbReference>
<sequence length="1599" mass="182688">MVKKKKFKTKNIQNPPFSMESIPPFSSQNSSHLFFSLKKKEEKESTPEVFVIDDHFNTFKTPKALKLRTPIFFNVSFDKNTLKTVIAWFLDQYGGKATVDLVETLKQVGFHQATRAGVSLGLEDLQIPPQKASFLSAASVSGVEAAQALETGNLTSVEKSQRLIDTWNKTSESLRQAAVHNFRATNPVNPVYMMAFSGARGNISQVRQLVAMRGLMADPQGAILEFPIQSNFREGLTITEYLLSCYGARKGLVDTALRTASAGYLTRRLVDAVQHVVIYTKNCKTEKGITFKGLHIEQNLLGRVLLKDVILNTTTVIPKDTLVSSSLAKKLAAINQKIFVRSPLTCQTEKTVCQLCYGLDLAQGKLVCFGEAVGIIAAQSIGEPGTQLTMRTFHTGGVGVFSEQAMKSFPAPFDGKIEFQEALPGRFVRTPYGKIVYLLKHTGTNPKQVLLRVVSSSLTMRPLVYEILHQDVPAGSLLWVKQGEDVRTGQLLVQGSRLQKSKQKMPESTHIVRTPFSGELFFEHMPIVSLEKIITRGPRTNPKEEFSPIKVFLKDLGRFWVFSSFIQKQTFSFLDQKKGKANSFFFKGDLVSAETPLSQYNLQIPVRGHLKKLGSSVVLAQTVFKFCFSKIYYFSKFYFLVENQNLIASTTTLNFTSLTWYPFFNQFETSGYYVDLSFSSDSEVLKTTELTKVKSETYDFTKNGGFFTSHQSFVGFTTRVFLLKTFEFFSAASKQTQKTALERLPFVDSMSFSLEKLQLKKQNQKRKENPFFSLEVGKVKRNTQQRLPQFGFMVTCEENSLSRKGIFQIKKAQEKNWSHKKTFQLSFLLNPKKRKKPLKNHFMCSSLFLEKAVKRAQTTFGIQTETKLIEKKCSWFSVSKNFTDFSSQLTGIVLEPGKHMESFSFQHSYVSVNLISRENVFLVKSKTKRSQFSYVLKDLLSSSRFCHKVFEKNFSEQKMESVEKISQIFSSQTESFFSRNNQLVSFFSQKKRIKNKLFFHSQLNFPSKMPRRSDVLNSSKLLFFTREFLSDFSFYKRKELIQKRERKPHTLQNIKVKNKKFLQVIQPCFQLKKKRCLSNLFFLQKLSYQIFPERKFFYETWLNRSSFDFSLPSPFSTKQFKTTGFFSKNELQKASFDFQPSFLSQKISSSSQLTLRGSWVSMTNSFKIHFEVKTPKFFGKIEEFQQKTFFDKKLKFGIQSPSKSLSKALSFGIPIPEFSLAVSRKIIFEKAHTYIFQSFQCRQVLPKVPITQVFLKSKTVGEFQRIQLKNQKGSSSFLRAEDTVTFLLPSLVPKKQSFLKKEEKVLVSCGQRIRWGQEIFPGFASSLSGRILDITATQITVRKALPFLGSRRGLVHVAQNDLLQKNHILMTLRSKQLQTEDIVQGIPKIEQLFEARETKDGEIIRYNMHFRLNSFFSLAKRVKPFLEAFDLSLLYIQRFLVKTLLEAYSNQGVNIAEKHVEVVVRQMTARVRITFGKDTSLLPGEFIQLRLLEEINRSLVEAKKEPALYEPVILGLTKSVLQSESFLLAASFQQVSKVLVRSALATKTDFLRGLHETLILGKPIPAGTGIVKSVFLKDQTPEFMDPEKKISPISIKKQS</sequence>
<keyword evidence="4 8" id="KW-0548">Nucleotidyltransferase</keyword>
<evidence type="ECO:0000256" key="3">
    <source>
        <dbReference type="ARBA" id="ARBA00022679"/>
    </source>
</evidence>
<keyword evidence="1 8" id="KW-0240">DNA-directed RNA polymerase</keyword>
<dbReference type="GO" id="GO:0003899">
    <property type="term" value="F:DNA-directed RNA polymerase activity"/>
    <property type="evidence" value="ECO:0007669"/>
    <property type="project" value="UniProtKB-UniRule"/>
</dbReference>
<keyword evidence="2 12" id="KW-0934">Plastid</keyword>
<feature type="binding site" evidence="8">
    <location>
        <position position="283"/>
    </location>
    <ligand>
        <name>Zn(2+)</name>
        <dbReference type="ChEBI" id="CHEBI:29105"/>
    </ligand>
</feature>
<dbReference type="Gene3D" id="1.10.1790.20">
    <property type="match status" value="1"/>
</dbReference>